<gene>
    <name evidence="1" type="ORF">KAR29_02280</name>
</gene>
<keyword evidence="2" id="KW-1185">Reference proteome</keyword>
<dbReference type="RefSeq" id="WP_274374035.1">
    <property type="nucleotide sequence ID" value="NZ_CP072943.1"/>
</dbReference>
<sequence length="334" mass="38511">MKGEILVDQESLLLLFDRRHPCWSPDLLLSVGESEEDLKTLLRLGLLEEEGSCCFLTETGASLFRERAKGAFLEADPGWPVVAPRLWLQRNRLERHLDRAFLGKWGEKTFRAGTALPYLPDMKDRPLWRIENRRLHWAYRDDEAWLRFNRLCPPDPSDEDEPGAFRRRKTALDRAGLTEASFTVDLLLLHRYDLALYQHLPRPEGDDLELFQTDRFLFRLAPEGGPSLEEVADDMARLHLFLGSQRALFLPRRFDRDSDGFDDVTWWFWITEREEEATSLAERLGPLGSELAAPSLPLELWTLSLEALAAVQSPDEYHWDLFARTAHGLSRAGG</sequence>
<dbReference type="Proteomes" id="UP000671879">
    <property type="component" value="Chromosome"/>
</dbReference>
<proteinExistence type="predicted"/>
<dbReference type="EMBL" id="CP072943">
    <property type="protein sequence ID" value="QTX32781.1"/>
    <property type="molecule type" value="Genomic_DNA"/>
</dbReference>
<reference evidence="2" key="1">
    <citation type="submission" date="2021-04" db="EMBL/GenBank/DDBJ databases">
        <title>A novel Synergistetes isolate from a pyrite-forming mixed culture.</title>
        <authorList>
            <person name="Bunk B."/>
            <person name="Sproer C."/>
            <person name="Spring S."/>
            <person name="Pester M."/>
        </authorList>
    </citation>
    <scope>NUCLEOTIDE SEQUENCE [LARGE SCALE GENOMIC DNA]</scope>
    <source>
        <strain evidence="2">J.5.4.2-T.3.5.2</strain>
    </source>
</reference>
<dbReference type="AlphaFoldDB" id="A0A9Q7ARQ1"/>
<name>A0A9Q7ARQ1_9BACT</name>
<evidence type="ECO:0000313" key="2">
    <source>
        <dbReference type="Proteomes" id="UP000671879"/>
    </source>
</evidence>
<evidence type="ECO:0000313" key="1">
    <source>
        <dbReference type="EMBL" id="QTX32781.1"/>
    </source>
</evidence>
<organism evidence="1 2">
    <name type="scientific">Aminithiophilus ramosus</name>
    <dbReference type="NCBI Taxonomy" id="3029084"/>
    <lineage>
        <taxon>Bacteria</taxon>
        <taxon>Thermotogati</taxon>
        <taxon>Synergistota</taxon>
        <taxon>Synergistia</taxon>
        <taxon>Synergistales</taxon>
        <taxon>Aminithiophilaceae</taxon>
        <taxon>Aminithiophilus</taxon>
    </lineage>
</organism>
<accession>A0A9Q7ARQ1</accession>
<dbReference type="KEGG" id="aram:KAR29_02280"/>
<protein>
    <submittedName>
        <fullName evidence="1">Uncharacterized protein</fullName>
    </submittedName>
</protein>